<dbReference type="GO" id="GO:0022904">
    <property type="term" value="P:respiratory electron transport chain"/>
    <property type="evidence" value="ECO:0007669"/>
    <property type="project" value="InterPro"/>
</dbReference>
<organism evidence="8 9">
    <name type="scientific">Rhodobacter ferrooxidans</name>
    <dbReference type="NCBI Taxonomy" id="371731"/>
    <lineage>
        <taxon>Bacteria</taxon>
        <taxon>Pseudomonadati</taxon>
        <taxon>Pseudomonadota</taxon>
        <taxon>Alphaproteobacteria</taxon>
        <taxon>Rhodobacterales</taxon>
        <taxon>Rhodobacter group</taxon>
        <taxon>Rhodobacter</taxon>
    </lineage>
</organism>
<dbReference type="PANTHER" id="PTHR30485:SF2">
    <property type="entry name" value="BLL0597 PROTEIN"/>
    <property type="match status" value="1"/>
</dbReference>
<keyword evidence="3 6" id="KW-0812">Transmembrane</keyword>
<evidence type="ECO:0000313" key="8">
    <source>
        <dbReference type="EMBL" id="EEW26180.1"/>
    </source>
</evidence>
<dbReference type="Gene3D" id="1.20.950.20">
    <property type="entry name" value="Transmembrane di-heme cytochromes, Chain C"/>
    <property type="match status" value="1"/>
</dbReference>
<evidence type="ECO:0000256" key="2">
    <source>
        <dbReference type="ARBA" id="ARBA00022475"/>
    </source>
</evidence>
<dbReference type="InterPro" id="IPR051542">
    <property type="entry name" value="Hydrogenase_cytochrome"/>
</dbReference>
<sequence length="200" mass="22031">MTSPILPSEPVETVVLWDPLLRVFHWALAISVAAAWGLGRFGPDQMTLHFWFGYAVIGLLAFRVLWGLFGPRRARFSSFIYGPRAVLAYLRKMGARKPSYWPGHNPMGGLFVIGLLAVLLAQVATGLIADPEDYINAGPLAGLVGTDTARTALGLHDILGNLLAAMVLLHVAVIYFYRLWKHEDLIRPMLTGRKAVLKKG</sequence>
<dbReference type="eggNOG" id="COG3658">
    <property type="taxonomic scope" value="Bacteria"/>
</dbReference>
<evidence type="ECO:0000256" key="5">
    <source>
        <dbReference type="ARBA" id="ARBA00023136"/>
    </source>
</evidence>
<dbReference type="AlphaFoldDB" id="C8RYJ2"/>
<dbReference type="InterPro" id="IPR011577">
    <property type="entry name" value="Cyt_b561_bac/Ni-Hgenase"/>
</dbReference>
<evidence type="ECO:0000256" key="4">
    <source>
        <dbReference type="ARBA" id="ARBA00022989"/>
    </source>
</evidence>
<comment type="subcellular location">
    <subcellularLocation>
        <location evidence="1">Cell membrane</location>
        <topology evidence="1">Multi-pass membrane protein</topology>
    </subcellularLocation>
</comment>
<keyword evidence="5 6" id="KW-0472">Membrane</keyword>
<dbReference type="PANTHER" id="PTHR30485">
    <property type="entry name" value="NI/FE-HYDROGENASE 1 B-TYPE CYTOCHROME SUBUNIT"/>
    <property type="match status" value="1"/>
</dbReference>
<dbReference type="InterPro" id="IPR016174">
    <property type="entry name" value="Di-haem_cyt_TM"/>
</dbReference>
<dbReference type="EMBL" id="ACYY01000004">
    <property type="protein sequence ID" value="EEW26180.1"/>
    <property type="molecule type" value="Genomic_DNA"/>
</dbReference>
<feature type="domain" description="Cytochrome b561 bacterial/Ni-hydrogenase" evidence="7">
    <location>
        <begin position="17"/>
        <end position="192"/>
    </location>
</feature>
<reference evidence="8 9" key="1">
    <citation type="submission" date="2009-08" db="EMBL/GenBank/DDBJ databases">
        <title>The draft genome of Rhodobacter sp. SW2.</title>
        <authorList>
            <consortium name="US DOE Joint Genome Institute (JGI-PGF)"/>
            <person name="Lucas S."/>
            <person name="Copeland A."/>
            <person name="Lapidus A."/>
            <person name="Glavina del Rio T."/>
            <person name="Tice H."/>
            <person name="Bruce D."/>
            <person name="Goodwin L."/>
            <person name="Pitluck S."/>
            <person name="Larimer F."/>
            <person name="Land M.L."/>
            <person name="Hauser L."/>
            <person name="Emerson D."/>
        </authorList>
    </citation>
    <scope>NUCLEOTIDE SEQUENCE [LARGE SCALE GENOMIC DNA]</scope>
    <source>
        <strain evidence="8 9">SW2</strain>
    </source>
</reference>
<accession>C8RYJ2</accession>
<dbReference type="GO" id="GO:0009055">
    <property type="term" value="F:electron transfer activity"/>
    <property type="evidence" value="ECO:0007669"/>
    <property type="project" value="InterPro"/>
</dbReference>
<dbReference type="GO" id="GO:0020037">
    <property type="term" value="F:heme binding"/>
    <property type="evidence" value="ECO:0007669"/>
    <property type="project" value="TreeGrafter"/>
</dbReference>
<evidence type="ECO:0000313" key="9">
    <source>
        <dbReference type="Proteomes" id="UP000010121"/>
    </source>
</evidence>
<dbReference type="Proteomes" id="UP000010121">
    <property type="component" value="Unassembled WGS sequence"/>
</dbReference>
<evidence type="ECO:0000256" key="3">
    <source>
        <dbReference type="ARBA" id="ARBA00022692"/>
    </source>
</evidence>
<dbReference type="SUPFAM" id="SSF81342">
    <property type="entry name" value="Transmembrane di-heme cytochromes"/>
    <property type="match status" value="1"/>
</dbReference>
<gene>
    <name evidence="8" type="ORF">Rsw2DRAFT_0870</name>
</gene>
<feature type="transmembrane region" description="Helical" evidence="6">
    <location>
        <begin position="110"/>
        <end position="129"/>
    </location>
</feature>
<comment type="caution">
    <text evidence="8">The sequence shown here is derived from an EMBL/GenBank/DDBJ whole genome shotgun (WGS) entry which is preliminary data.</text>
</comment>
<feature type="transmembrane region" description="Helical" evidence="6">
    <location>
        <begin position="50"/>
        <end position="68"/>
    </location>
</feature>
<dbReference type="RefSeq" id="WP_008028438.1">
    <property type="nucleotide sequence ID" value="NZ_ACYY01000004.1"/>
</dbReference>
<keyword evidence="9" id="KW-1185">Reference proteome</keyword>
<protein>
    <submittedName>
        <fullName evidence="8">Cytochrome B561</fullName>
    </submittedName>
</protein>
<feature type="transmembrane region" description="Helical" evidence="6">
    <location>
        <begin position="20"/>
        <end position="38"/>
    </location>
</feature>
<evidence type="ECO:0000256" key="1">
    <source>
        <dbReference type="ARBA" id="ARBA00004651"/>
    </source>
</evidence>
<keyword evidence="2" id="KW-1003">Cell membrane</keyword>
<name>C8RYJ2_9RHOB</name>
<proteinExistence type="predicted"/>
<keyword evidence="4 6" id="KW-1133">Transmembrane helix</keyword>
<feature type="transmembrane region" description="Helical" evidence="6">
    <location>
        <begin position="158"/>
        <end position="177"/>
    </location>
</feature>
<dbReference type="Pfam" id="PF01292">
    <property type="entry name" value="Ni_hydr_CYTB"/>
    <property type="match status" value="1"/>
</dbReference>
<dbReference type="GO" id="GO:0005886">
    <property type="term" value="C:plasma membrane"/>
    <property type="evidence" value="ECO:0007669"/>
    <property type="project" value="UniProtKB-SubCell"/>
</dbReference>
<evidence type="ECO:0000259" key="7">
    <source>
        <dbReference type="Pfam" id="PF01292"/>
    </source>
</evidence>
<evidence type="ECO:0000256" key="6">
    <source>
        <dbReference type="SAM" id="Phobius"/>
    </source>
</evidence>
<dbReference type="OrthoDB" id="196472at2"/>
<dbReference type="STRING" id="371731.Rsw2DRAFT_0870"/>